<feature type="region of interest" description="Disordered" evidence="1">
    <location>
        <begin position="433"/>
        <end position="486"/>
    </location>
</feature>
<evidence type="ECO:0000259" key="2">
    <source>
        <dbReference type="Pfam" id="PF12090"/>
    </source>
</evidence>
<feature type="compositionally biased region" description="Polar residues" evidence="1">
    <location>
        <begin position="1177"/>
        <end position="1191"/>
    </location>
</feature>
<evidence type="ECO:0000313" key="4">
    <source>
        <dbReference type="EMBL" id="KAA8540341.1"/>
    </source>
</evidence>
<feature type="compositionally biased region" description="Low complexity" evidence="1">
    <location>
        <begin position="1159"/>
        <end position="1176"/>
    </location>
</feature>
<dbReference type="GO" id="GO:0006357">
    <property type="term" value="P:regulation of transcription by RNA polymerase II"/>
    <property type="evidence" value="ECO:0007669"/>
    <property type="project" value="TreeGrafter"/>
</dbReference>
<feature type="region of interest" description="Disordered" evidence="1">
    <location>
        <begin position="840"/>
        <end position="867"/>
    </location>
</feature>
<accession>A0A5J5BGS7</accession>
<feature type="compositionally biased region" description="Low complexity" evidence="1">
    <location>
        <begin position="851"/>
        <end position="867"/>
    </location>
</feature>
<feature type="compositionally biased region" description="Polar residues" evidence="1">
    <location>
        <begin position="783"/>
        <end position="795"/>
    </location>
</feature>
<feature type="compositionally biased region" description="Polar residues" evidence="1">
    <location>
        <begin position="883"/>
        <end position="901"/>
    </location>
</feature>
<dbReference type="InterPro" id="IPR021950">
    <property type="entry name" value="Spt20"/>
</dbReference>
<feature type="domain" description="PHL" evidence="3">
    <location>
        <begin position="603"/>
        <end position="757"/>
    </location>
</feature>
<dbReference type="GO" id="GO:0000124">
    <property type="term" value="C:SAGA complex"/>
    <property type="evidence" value="ECO:0007669"/>
    <property type="project" value="InterPro"/>
</dbReference>
<dbReference type="InterPro" id="IPR046467">
    <property type="entry name" value="PHL_dom"/>
</dbReference>
<protein>
    <submittedName>
        <fullName evidence="4">Uncharacterized protein</fullName>
    </submittedName>
</protein>
<feature type="region of interest" description="Disordered" evidence="1">
    <location>
        <begin position="883"/>
        <end position="902"/>
    </location>
</feature>
<feature type="region of interest" description="Disordered" evidence="1">
    <location>
        <begin position="1159"/>
        <end position="1236"/>
    </location>
</feature>
<dbReference type="AlphaFoldDB" id="A0A5J5BGS7"/>
<dbReference type="Pfam" id="PF12090">
    <property type="entry name" value="Spt20_SEP"/>
    <property type="match status" value="1"/>
</dbReference>
<dbReference type="PANTHER" id="PTHR13526:SF8">
    <property type="entry name" value="TRANSCRIPTION FACTOR SPT20 HOMOLOG"/>
    <property type="match status" value="1"/>
</dbReference>
<dbReference type="OrthoDB" id="1932706at2759"/>
<feature type="domain" description="Spt20-like SEP" evidence="2">
    <location>
        <begin position="56"/>
        <end position="146"/>
    </location>
</feature>
<evidence type="ECO:0000256" key="1">
    <source>
        <dbReference type="SAM" id="MobiDB-lite"/>
    </source>
</evidence>
<name>A0A5J5BGS7_9ASTE</name>
<dbReference type="EMBL" id="CM018036">
    <property type="protein sequence ID" value="KAA8540341.1"/>
    <property type="molecule type" value="Genomic_DNA"/>
</dbReference>
<feature type="region of interest" description="Disordered" evidence="1">
    <location>
        <begin position="286"/>
        <end position="328"/>
    </location>
</feature>
<dbReference type="InterPro" id="IPR046468">
    <property type="entry name" value="Spt20-like_SEP"/>
</dbReference>
<dbReference type="GO" id="GO:0003712">
    <property type="term" value="F:transcription coregulator activity"/>
    <property type="evidence" value="ECO:0007669"/>
    <property type="project" value="InterPro"/>
</dbReference>
<feature type="region of interest" description="Disordered" evidence="1">
    <location>
        <begin position="753"/>
        <end position="821"/>
    </location>
</feature>
<feature type="compositionally biased region" description="Polar residues" evidence="1">
    <location>
        <begin position="1204"/>
        <end position="1236"/>
    </location>
</feature>
<feature type="compositionally biased region" description="Low complexity" evidence="1">
    <location>
        <begin position="477"/>
        <end position="486"/>
    </location>
</feature>
<evidence type="ECO:0000313" key="5">
    <source>
        <dbReference type="Proteomes" id="UP000325577"/>
    </source>
</evidence>
<proteinExistence type="predicted"/>
<dbReference type="Pfam" id="PF20474">
    <property type="entry name" value="PHL"/>
    <property type="match status" value="1"/>
</dbReference>
<reference evidence="4 5" key="1">
    <citation type="submission" date="2019-09" db="EMBL/GenBank/DDBJ databases">
        <title>A chromosome-level genome assembly of the Chinese tupelo Nyssa sinensis.</title>
        <authorList>
            <person name="Yang X."/>
            <person name="Kang M."/>
            <person name="Yang Y."/>
            <person name="Xiong H."/>
            <person name="Wang M."/>
            <person name="Zhang Z."/>
            <person name="Wang Z."/>
            <person name="Wu H."/>
            <person name="Ma T."/>
            <person name="Liu J."/>
            <person name="Xi Z."/>
        </authorList>
    </citation>
    <scope>NUCLEOTIDE SEQUENCE [LARGE SCALE GENOMIC DNA]</scope>
    <source>
        <strain evidence="4">J267</strain>
        <tissue evidence="4">Leaf</tissue>
    </source>
</reference>
<sequence>MDILLENPWRLKSRIQLPFKMFQSFYIHTIEHPKLSSRQLNLANCLEIFWMTYPAIMMKGTLICEVRDYRKCTSESGPNVPSADASPIVNKICLRMSLENVVKDIPLISDNTWTYGDLMEVESRILKALQPQLCLDPTPKLDRICDNPVPTKLNLDLRSLRRKRLRQIPEITVTANNNIHGKKVCIDRVPESSNCRLGDSGPISGNIMPQPAHENLSSQNVYRSNMLALKPKSFVPDASVHQLKYQTGAGNPRIMQDQGVGAVLNAQGASAGQDMMISYNENLNPSAASVHGNRENQDGPLSPSSCLNKRARLTPDPGSQQQHLGPHMDSFYASDSLLQQQPITRGIQHANTGMQKYSQQVFDGGSNQEARAMPFNVGQQGMRYAAKEEPVEAERLDKQELNRNKNEMHMVENHMDPQQSRLQQRLPQNAFTRSSFPQIPWNNLGQPIENNSRKEDQFQKRKIVQSPRVSAGGLPQSPLSSKSGEFSSGSMGLQFGVVATSSALGSSQKEKSVVTSVPAVGAASSLISSANDNLQRQHQALFVAKRRSNSLPKTPAMSGVGSPVSVSNMSVPLNASSPSVGTPPLVDQIMLDRFSKIETISMRHQLNCKKNKTDEYPIRKPNTYPAEQLLLHLSSDSNSENLRDETCTMPLSKSLVGGNMNICKIRVLNIVQRERILQGNSFSIVPKARTRMIMSEKPSDGTVAMHYGDIEDGDYLAVEDYLPTLPNTHTADLLAAQLYSMMIREGHHVDDHVQPKPIRMNRSSSSQSNAPGIPHNNAAVEMQQYSEEVSGQPSNEVAKPINSGNAVLNPSQNLSSTRMLPPGNAQAIQISQALLPGVSISARPQQPDPQPSLQQQQHQNQHPLMQQQNPQFQRSPLMLASNPLSHLNTMGQSSNMQSGNHMVNKPSALQLQLLQQQLQQQQQQPQQQQQQQQPQMQRKMMMGLGGLGNNMVGLGGVGNVMGMGAARGMGGTGISAPLGPIPGMGNVGQNPGNLNQASNISNTLSQQLRSGTLTSAQTALMATKLMAQNRGNMLGVGQSSIGGMSGARQMHPGSTGLSMLGHTLNRAMSPMQRTAMGPMGPPKLMPGMNIYMNQQQQQLQLQQQQQLQLQQQQQLQPQQLQQQQQQQLRQQETSSSLQAVVSPPQVGLPSTIGIPQQLNQQSLQQQQQASPQQMSQRTPMSPQLSSGTTHPMSAGNPEACPASPQLSSQTLGSVGSITNSPMELQGVNKSNPVNKA</sequence>
<organism evidence="4 5">
    <name type="scientific">Nyssa sinensis</name>
    <dbReference type="NCBI Taxonomy" id="561372"/>
    <lineage>
        <taxon>Eukaryota</taxon>
        <taxon>Viridiplantae</taxon>
        <taxon>Streptophyta</taxon>
        <taxon>Embryophyta</taxon>
        <taxon>Tracheophyta</taxon>
        <taxon>Spermatophyta</taxon>
        <taxon>Magnoliopsida</taxon>
        <taxon>eudicotyledons</taxon>
        <taxon>Gunneridae</taxon>
        <taxon>Pentapetalae</taxon>
        <taxon>asterids</taxon>
        <taxon>Cornales</taxon>
        <taxon>Nyssaceae</taxon>
        <taxon>Nyssa</taxon>
    </lineage>
</organism>
<feature type="compositionally biased region" description="Polar residues" evidence="1">
    <location>
        <begin position="433"/>
        <end position="450"/>
    </location>
</feature>
<feature type="compositionally biased region" description="Polar residues" evidence="1">
    <location>
        <begin position="761"/>
        <end position="770"/>
    </location>
</feature>
<evidence type="ECO:0000259" key="3">
    <source>
        <dbReference type="Pfam" id="PF20474"/>
    </source>
</evidence>
<keyword evidence="5" id="KW-1185">Reference proteome</keyword>
<gene>
    <name evidence="4" type="ORF">F0562_024740</name>
</gene>
<dbReference type="PANTHER" id="PTHR13526">
    <property type="entry name" value="TRANSCRIPTION FACTOR SPT20 HOMOLOG"/>
    <property type="match status" value="1"/>
</dbReference>
<dbReference type="Proteomes" id="UP000325577">
    <property type="component" value="Linkage Group LG13"/>
</dbReference>
<feature type="compositionally biased region" description="Polar residues" evidence="1">
    <location>
        <begin position="802"/>
        <end position="818"/>
    </location>
</feature>